<evidence type="ECO:0000256" key="5">
    <source>
        <dbReference type="ARBA" id="ARBA00040603"/>
    </source>
</evidence>
<dbReference type="EC" id="1.1.1.179" evidence="4"/>
<dbReference type="SUPFAM" id="SSF55347">
    <property type="entry name" value="Glyceraldehyde-3-phosphate dehydrogenase-like, C-terminal domain"/>
    <property type="match status" value="1"/>
</dbReference>
<evidence type="ECO:0000259" key="11">
    <source>
        <dbReference type="Pfam" id="PF01408"/>
    </source>
</evidence>
<comment type="catalytic activity">
    <reaction evidence="10">
        <text>D-xylose + NADP(+) = D-xylono-1,5-lactone + NADPH + H(+)</text>
        <dbReference type="Rhea" id="RHEA:22000"/>
        <dbReference type="ChEBI" id="CHEBI:15378"/>
        <dbReference type="ChEBI" id="CHEBI:15867"/>
        <dbReference type="ChEBI" id="CHEBI:53455"/>
        <dbReference type="ChEBI" id="CHEBI:57783"/>
        <dbReference type="ChEBI" id="CHEBI:58349"/>
        <dbReference type="EC" id="1.1.1.179"/>
    </reaction>
</comment>
<evidence type="ECO:0000313" key="14">
    <source>
        <dbReference type="RefSeq" id="XP_013392854.1"/>
    </source>
</evidence>
<evidence type="ECO:0000256" key="1">
    <source>
        <dbReference type="ARBA" id="ARBA00010928"/>
    </source>
</evidence>
<sequence length="332" mass="36849">MATRWGICSCGSISHEFASSLTILSSQEHKITAVAARDVGRAKKFAESYSIPKAYGSYEELAKDPNVDIIYVGAIHKEHHSLCKLFLHHNKPVLCEKPLTMNLKQAQEIIAVASEKKLFFMEALWSRFFPTYEQIRKELRNGSIGEVHLVEASFGMDLSELDRITQKSQGGSTLLDIGIYPIQLACMVLGGKPSKIVASGHLYPNGVDKTMSIALLYSSGAMAHLVVSSNVNLPNKAAIYGKKGRLELPETFWCPTRLITPDKSYDFPLPKCHYPIKLTHSEGLCYQAQAVRECLISGKLESSLMSHQDSLDILAITDECLRQLSVVFDVEQ</sequence>
<dbReference type="STRING" id="7574.A0A1S3I656"/>
<dbReference type="GeneID" id="106160733"/>
<dbReference type="InterPro" id="IPR055170">
    <property type="entry name" value="GFO_IDH_MocA-like_dom"/>
</dbReference>
<dbReference type="GO" id="GO:0047837">
    <property type="term" value="F:D-xylose 1-dehydrogenase (NADP+) activity"/>
    <property type="evidence" value="ECO:0007669"/>
    <property type="project" value="UniProtKB-EC"/>
</dbReference>
<comment type="similarity">
    <text evidence="1">Belongs to the Gfo/Idh/MocA family.</text>
</comment>
<dbReference type="InterPro" id="IPR000683">
    <property type="entry name" value="Gfo/Idh/MocA-like_OxRdtase_N"/>
</dbReference>
<dbReference type="OrthoDB" id="2129491at2759"/>
<gene>
    <name evidence="14" type="primary">LOC106160733</name>
</gene>
<accession>A0A1S3I656</accession>
<dbReference type="SUPFAM" id="SSF51735">
    <property type="entry name" value="NAD(P)-binding Rossmann-fold domains"/>
    <property type="match status" value="1"/>
</dbReference>
<evidence type="ECO:0000256" key="10">
    <source>
        <dbReference type="ARBA" id="ARBA00049233"/>
    </source>
</evidence>
<feature type="domain" description="Gfo/Idh/MocA-like oxidoreductase N-terminal" evidence="11">
    <location>
        <begin position="4"/>
        <end position="121"/>
    </location>
</feature>
<keyword evidence="2" id="KW-0560">Oxidoreductase</keyword>
<dbReference type="InParanoid" id="A0A1S3I656"/>
<dbReference type="Pfam" id="PF01408">
    <property type="entry name" value="GFO_IDH_MocA"/>
    <property type="match status" value="1"/>
</dbReference>
<dbReference type="PANTHER" id="PTHR22604">
    <property type="entry name" value="OXIDOREDUCTASES"/>
    <property type="match status" value="1"/>
</dbReference>
<evidence type="ECO:0000313" key="13">
    <source>
        <dbReference type="Proteomes" id="UP000085678"/>
    </source>
</evidence>
<evidence type="ECO:0000256" key="6">
    <source>
        <dbReference type="ARBA" id="ARBA00042926"/>
    </source>
</evidence>
<keyword evidence="13" id="KW-1185">Reference proteome</keyword>
<evidence type="ECO:0000259" key="12">
    <source>
        <dbReference type="Pfam" id="PF22725"/>
    </source>
</evidence>
<dbReference type="PANTHER" id="PTHR22604:SF105">
    <property type="entry name" value="TRANS-1,2-DIHYDROBENZENE-1,2-DIOL DEHYDROGENASE"/>
    <property type="match status" value="1"/>
</dbReference>
<dbReference type="OMA" id="DCGMWAA"/>
<dbReference type="EC" id="1.3.1.20" evidence="3"/>
<dbReference type="RefSeq" id="XP_013392854.1">
    <property type="nucleotide sequence ID" value="XM_013537400.1"/>
</dbReference>
<evidence type="ECO:0000256" key="2">
    <source>
        <dbReference type="ARBA" id="ARBA00023002"/>
    </source>
</evidence>
<evidence type="ECO:0000256" key="4">
    <source>
        <dbReference type="ARBA" id="ARBA00038984"/>
    </source>
</evidence>
<reference evidence="14" key="1">
    <citation type="submission" date="2025-08" db="UniProtKB">
        <authorList>
            <consortium name="RefSeq"/>
        </authorList>
    </citation>
    <scope>IDENTIFICATION</scope>
    <source>
        <tissue evidence="14">Gonads</tissue>
    </source>
</reference>
<dbReference type="Pfam" id="PF22725">
    <property type="entry name" value="GFO_IDH_MocA_C3"/>
    <property type="match status" value="1"/>
</dbReference>
<evidence type="ECO:0000256" key="8">
    <source>
        <dbReference type="ARBA" id="ARBA00043025"/>
    </source>
</evidence>
<dbReference type="InterPro" id="IPR036291">
    <property type="entry name" value="NAD(P)-bd_dom_sf"/>
</dbReference>
<dbReference type="InterPro" id="IPR050984">
    <property type="entry name" value="Gfo/Idh/MocA_domain"/>
</dbReference>
<dbReference type="GO" id="GO:0000166">
    <property type="term" value="F:nucleotide binding"/>
    <property type="evidence" value="ECO:0007669"/>
    <property type="project" value="InterPro"/>
</dbReference>
<evidence type="ECO:0000256" key="7">
    <source>
        <dbReference type="ARBA" id="ARBA00042988"/>
    </source>
</evidence>
<dbReference type="Gene3D" id="3.40.50.720">
    <property type="entry name" value="NAD(P)-binding Rossmann-like Domain"/>
    <property type="match status" value="1"/>
</dbReference>
<comment type="catalytic activity">
    <reaction evidence="9">
        <text>(1R,2R)-1,2-dihydrobenzene-1,2-diol + NADP(+) = catechol + NADPH + H(+)</text>
        <dbReference type="Rhea" id="RHEA:16729"/>
        <dbReference type="ChEBI" id="CHEBI:10702"/>
        <dbReference type="ChEBI" id="CHEBI:15378"/>
        <dbReference type="ChEBI" id="CHEBI:18135"/>
        <dbReference type="ChEBI" id="CHEBI:57783"/>
        <dbReference type="ChEBI" id="CHEBI:58349"/>
        <dbReference type="EC" id="1.3.1.20"/>
    </reaction>
</comment>
<name>A0A1S3I656_LINAN</name>
<dbReference type="KEGG" id="lak:106160733"/>
<dbReference type="AlphaFoldDB" id="A0A1S3I656"/>
<feature type="domain" description="GFO/IDH/MocA-like oxidoreductase" evidence="12">
    <location>
        <begin position="132"/>
        <end position="247"/>
    </location>
</feature>
<proteinExistence type="inferred from homology"/>
<dbReference type="GO" id="GO:0047115">
    <property type="term" value="F:trans-1,2-dihydrobenzene-1,2-diol dehydrogenase activity"/>
    <property type="evidence" value="ECO:0007669"/>
    <property type="project" value="UniProtKB-EC"/>
</dbReference>
<protein>
    <recommendedName>
        <fullName evidence="5">Trans-1,2-dihydrobenzene-1,2-diol dehydrogenase</fullName>
        <ecNumber evidence="4">1.1.1.179</ecNumber>
        <ecNumber evidence="3">1.3.1.20</ecNumber>
    </recommendedName>
    <alternativeName>
        <fullName evidence="8">D-xylose 1-dehydrogenase</fullName>
    </alternativeName>
    <alternativeName>
        <fullName evidence="7">D-xylose-NADP dehydrogenase</fullName>
    </alternativeName>
    <alternativeName>
        <fullName evidence="6">Dimeric dihydrodiol dehydrogenase</fullName>
    </alternativeName>
</protein>
<dbReference type="Gene3D" id="3.30.360.10">
    <property type="entry name" value="Dihydrodipicolinate Reductase, domain 2"/>
    <property type="match status" value="1"/>
</dbReference>
<dbReference type="FunCoup" id="A0A1S3I656">
    <property type="interactions" value="377"/>
</dbReference>
<evidence type="ECO:0000256" key="3">
    <source>
        <dbReference type="ARBA" id="ARBA00038853"/>
    </source>
</evidence>
<organism evidence="13 14">
    <name type="scientific">Lingula anatina</name>
    <name type="common">Brachiopod</name>
    <name type="synonym">Lingula unguis</name>
    <dbReference type="NCBI Taxonomy" id="7574"/>
    <lineage>
        <taxon>Eukaryota</taxon>
        <taxon>Metazoa</taxon>
        <taxon>Spiralia</taxon>
        <taxon>Lophotrochozoa</taxon>
        <taxon>Brachiopoda</taxon>
        <taxon>Linguliformea</taxon>
        <taxon>Lingulata</taxon>
        <taxon>Lingulida</taxon>
        <taxon>Linguloidea</taxon>
        <taxon>Lingulidae</taxon>
        <taxon>Lingula</taxon>
    </lineage>
</organism>
<dbReference type="Proteomes" id="UP000085678">
    <property type="component" value="Unplaced"/>
</dbReference>
<evidence type="ECO:0000256" key="9">
    <source>
        <dbReference type="ARBA" id="ARBA00047423"/>
    </source>
</evidence>